<dbReference type="Pfam" id="PF06580">
    <property type="entry name" value="His_kinase"/>
    <property type="match status" value="1"/>
</dbReference>
<proteinExistence type="predicted"/>
<dbReference type="InterPro" id="IPR010559">
    <property type="entry name" value="Sig_transdc_His_kin_internal"/>
</dbReference>
<accession>A0ABQ1SDH1</accession>
<evidence type="ECO:0000313" key="3">
    <source>
        <dbReference type="EMBL" id="GGE31013.1"/>
    </source>
</evidence>
<dbReference type="RefSeq" id="WP_188457933.1">
    <property type="nucleotide sequence ID" value="NZ_BMGM01000003.1"/>
</dbReference>
<keyword evidence="1" id="KW-0472">Membrane</keyword>
<organism evidence="3 4">
    <name type="scientific">Psychroflexus planctonicus</name>
    <dbReference type="NCBI Taxonomy" id="1526575"/>
    <lineage>
        <taxon>Bacteria</taxon>
        <taxon>Pseudomonadati</taxon>
        <taxon>Bacteroidota</taxon>
        <taxon>Flavobacteriia</taxon>
        <taxon>Flavobacteriales</taxon>
        <taxon>Flavobacteriaceae</taxon>
        <taxon>Psychroflexus</taxon>
    </lineage>
</organism>
<feature type="transmembrane region" description="Helical" evidence="1">
    <location>
        <begin position="41"/>
        <end position="62"/>
    </location>
</feature>
<feature type="transmembrane region" description="Helical" evidence="1">
    <location>
        <begin position="74"/>
        <end position="98"/>
    </location>
</feature>
<keyword evidence="4" id="KW-1185">Reference proteome</keyword>
<keyword evidence="1" id="KW-1133">Transmembrane helix</keyword>
<feature type="domain" description="Signal transduction histidine kinase internal region" evidence="2">
    <location>
        <begin position="158"/>
        <end position="236"/>
    </location>
</feature>
<dbReference type="EMBL" id="BMGM01000003">
    <property type="protein sequence ID" value="GGE31013.1"/>
    <property type="molecule type" value="Genomic_DNA"/>
</dbReference>
<keyword evidence="1" id="KW-0812">Transmembrane</keyword>
<dbReference type="InterPro" id="IPR036890">
    <property type="entry name" value="HATPase_C_sf"/>
</dbReference>
<feature type="transmembrane region" description="Helical" evidence="1">
    <location>
        <begin position="118"/>
        <end position="138"/>
    </location>
</feature>
<evidence type="ECO:0000313" key="4">
    <source>
        <dbReference type="Proteomes" id="UP000599179"/>
    </source>
</evidence>
<feature type="transmembrane region" description="Helical" evidence="1">
    <location>
        <begin position="7"/>
        <end position="29"/>
    </location>
</feature>
<name>A0ABQ1SDH1_9FLAO</name>
<reference evidence="4" key="1">
    <citation type="journal article" date="2019" name="Int. J. Syst. Evol. Microbiol.">
        <title>The Global Catalogue of Microorganisms (GCM) 10K type strain sequencing project: providing services to taxonomists for standard genome sequencing and annotation.</title>
        <authorList>
            <consortium name="The Broad Institute Genomics Platform"/>
            <consortium name="The Broad Institute Genome Sequencing Center for Infectious Disease"/>
            <person name="Wu L."/>
            <person name="Ma J."/>
        </authorList>
    </citation>
    <scope>NUCLEOTIDE SEQUENCE [LARGE SCALE GENOMIC DNA]</scope>
    <source>
        <strain evidence="4">CGMCC 1.12931</strain>
    </source>
</reference>
<dbReference type="Proteomes" id="UP000599179">
    <property type="component" value="Unassembled WGS sequence"/>
</dbReference>
<sequence length="339" mass="39644">MKRKLIIYLIITVGIALLIHFINFMAMGFDQEFLWQWKQILINYSYAVIIGVANIIYFYFLNTKNSWEKHPKQMIFMGVIGSVVISTLSFFLARVFHIVVIEGYSFANFLRIEHIQNYIFSMLIAFLITLIFHLFYFYKALQESKIREQQVISSEKSARLKALKDQLDPHFLFNSLNVLTSLIEESPEKAQDFTTGLSKIYRYVLDQKEKEKIALVEEINFAETYVNLLKMRFEDSISVDFKTATNTAYYLVPLSLQLVLENAVKHNKISATQILHLRIYIADEMLVVENSYQPKKQLSKRKGVGLKNIESRYQLFTNRKVKVEQKGSTFQVHLPLLSN</sequence>
<dbReference type="PANTHER" id="PTHR34220:SF7">
    <property type="entry name" value="SENSOR HISTIDINE KINASE YPDA"/>
    <property type="match status" value="1"/>
</dbReference>
<comment type="caution">
    <text evidence="3">The sequence shown here is derived from an EMBL/GenBank/DDBJ whole genome shotgun (WGS) entry which is preliminary data.</text>
</comment>
<dbReference type="PANTHER" id="PTHR34220">
    <property type="entry name" value="SENSOR HISTIDINE KINASE YPDA"/>
    <property type="match status" value="1"/>
</dbReference>
<dbReference type="InterPro" id="IPR050640">
    <property type="entry name" value="Bact_2-comp_sensor_kinase"/>
</dbReference>
<protein>
    <recommendedName>
        <fullName evidence="2">Signal transduction histidine kinase internal region domain-containing protein</fullName>
    </recommendedName>
</protein>
<evidence type="ECO:0000256" key="1">
    <source>
        <dbReference type="SAM" id="Phobius"/>
    </source>
</evidence>
<gene>
    <name evidence="3" type="ORF">GCM10010832_09320</name>
</gene>
<dbReference type="Gene3D" id="3.30.565.10">
    <property type="entry name" value="Histidine kinase-like ATPase, C-terminal domain"/>
    <property type="match status" value="1"/>
</dbReference>
<evidence type="ECO:0000259" key="2">
    <source>
        <dbReference type="Pfam" id="PF06580"/>
    </source>
</evidence>